<organism evidence="2 3">
    <name type="scientific">Haemophilus haemolyticus</name>
    <dbReference type="NCBI Taxonomy" id="726"/>
    <lineage>
        <taxon>Bacteria</taxon>
        <taxon>Pseudomonadati</taxon>
        <taxon>Pseudomonadota</taxon>
        <taxon>Gammaproteobacteria</taxon>
        <taxon>Pasteurellales</taxon>
        <taxon>Pasteurellaceae</taxon>
        <taxon>Haemophilus</taxon>
    </lineage>
</organism>
<gene>
    <name evidence="2" type="ORF">A9Z62_00550</name>
</gene>
<dbReference type="Proteomes" id="UP000092611">
    <property type="component" value="Unassembled WGS sequence"/>
</dbReference>
<dbReference type="InterPro" id="IPR008517">
    <property type="entry name" value="GNA1162-like"/>
</dbReference>
<feature type="chain" id="PRO_5008611638" description="Lipoprotein" evidence="1">
    <location>
        <begin position="24"/>
        <end position="225"/>
    </location>
</feature>
<dbReference type="PROSITE" id="PS51257">
    <property type="entry name" value="PROKAR_LIPOPROTEIN"/>
    <property type="match status" value="1"/>
</dbReference>
<dbReference type="EMBL" id="LZDL01000001">
    <property type="protein sequence ID" value="OBX48526.1"/>
    <property type="molecule type" value="Genomic_DNA"/>
</dbReference>
<evidence type="ECO:0000313" key="2">
    <source>
        <dbReference type="EMBL" id="OBX48526.1"/>
    </source>
</evidence>
<dbReference type="RefSeq" id="WP_065245642.1">
    <property type="nucleotide sequence ID" value="NZ_LZDL01000001.1"/>
</dbReference>
<dbReference type="Pfam" id="PF05643">
    <property type="entry name" value="GNA1162-like"/>
    <property type="match status" value="1"/>
</dbReference>
<reference evidence="2 3" key="1">
    <citation type="submission" date="2016-06" db="EMBL/GenBank/DDBJ databases">
        <title>Draft genome of Haemophilus haemolyticus CCUG 24149.</title>
        <authorList>
            <person name="Engstrom-Jakobsson H."/>
            <person name="Salva-Serra F."/>
            <person name="Thorell K."/>
            <person name="Gonzales-Siles L."/>
            <person name="Karlsson R."/>
            <person name="Boulund F."/>
            <person name="Engstrand L."/>
            <person name="Kristiansson E."/>
            <person name="Moore E."/>
        </authorList>
    </citation>
    <scope>NUCLEOTIDE SEQUENCE [LARGE SCALE GENOMIC DNA]</scope>
    <source>
        <strain evidence="2 3">CCUG 24149</strain>
    </source>
</reference>
<protein>
    <recommendedName>
        <fullName evidence="4">Lipoprotein</fullName>
    </recommendedName>
</protein>
<evidence type="ECO:0000313" key="3">
    <source>
        <dbReference type="Proteomes" id="UP000092611"/>
    </source>
</evidence>
<dbReference type="Gene3D" id="3.40.50.10610">
    <property type="entry name" value="ABC-type transport auxiliary lipoprotein component"/>
    <property type="match status" value="1"/>
</dbReference>
<feature type="signal peptide" evidence="1">
    <location>
        <begin position="1"/>
        <end position="23"/>
    </location>
</feature>
<evidence type="ECO:0008006" key="4">
    <source>
        <dbReference type="Google" id="ProtNLM"/>
    </source>
</evidence>
<dbReference type="AlphaFoldDB" id="A0A1B8PHP2"/>
<proteinExistence type="predicted"/>
<evidence type="ECO:0000256" key="1">
    <source>
        <dbReference type="SAM" id="SignalP"/>
    </source>
</evidence>
<comment type="caution">
    <text evidence="2">The sequence shown here is derived from an EMBL/GenBank/DDBJ whole genome shotgun (WGS) entry which is preliminary data.</text>
</comment>
<keyword evidence="1" id="KW-0732">Signal</keyword>
<sequence length="225" mass="24766">MKKISLYLVMACTLLLSACSTMKPTPYDYTNYQESKPRSILVLLPTDTTNDVKGSPAVLAHTISPLAEDGYYVFPPALVYETFKHNGLTQAQEIHNVNLQKLRDIFGADAVLYINVDDYGVNYQVFDSVTKVRVSGKLVDLRSGKTLWEGTGYADDADRNNNGNAIAMLITAVVKQIANNVSDKGYKVAAWATGNMLNGPCNGCLLYGPRHPLYGQDPQLQPKQK</sequence>
<accession>A0A1B8PHP2</accession>
<dbReference type="OrthoDB" id="1014694at2"/>
<name>A0A1B8PHP2_HAEHA</name>